<dbReference type="Proteomes" id="UP000189941">
    <property type="component" value="Unassembled WGS sequence"/>
</dbReference>
<dbReference type="PANTHER" id="PTHR43802:SF1">
    <property type="entry name" value="IP11341P-RELATED"/>
    <property type="match status" value="1"/>
</dbReference>
<dbReference type="InterPro" id="IPR014748">
    <property type="entry name" value="Enoyl-CoA_hydra_C"/>
</dbReference>
<dbReference type="RefSeq" id="WP_078755239.1">
    <property type="nucleotide sequence ID" value="NZ_FUWO01000002.1"/>
</dbReference>
<dbReference type="Gene3D" id="1.10.12.10">
    <property type="entry name" value="Lyase 2-enoyl-coa Hydratase, Chain A, domain 2"/>
    <property type="match status" value="1"/>
</dbReference>
<protein>
    <submittedName>
        <fullName evidence="3">2-(1,2-epoxy-1,2-dihydrophenyl)acetyl-CoA isomerase</fullName>
    </submittedName>
</protein>
<dbReference type="SUPFAM" id="SSF52096">
    <property type="entry name" value="ClpP/crotonase"/>
    <property type="match status" value="1"/>
</dbReference>
<evidence type="ECO:0000313" key="3">
    <source>
        <dbReference type="EMBL" id="SJZ33599.1"/>
    </source>
</evidence>
<evidence type="ECO:0000256" key="1">
    <source>
        <dbReference type="ARBA" id="ARBA00005254"/>
    </source>
</evidence>
<dbReference type="CDD" id="cd06558">
    <property type="entry name" value="crotonase-like"/>
    <property type="match status" value="1"/>
</dbReference>
<sequence>MENQELLINIENSIATLTINRPKYGNALSKDNYRAIMEAMKSFEDNEEVRVIIITSTGDNFSAGGDVTQFKVAIETKTHIPYDTVRETGYMIEAIIKNKKPVIAAVEGFAVGAGFGLAMACDFIIVGESSRLIPGFSNMGLPGDTGLIYRLYRAIGSFRTRRHLMLNETINAPLAKEYGLAYDVVPDQTVYPTALKLAQKLAQGPYIAYAYQKEMMATIEYPALDEFNQLEAKYMHEASKQANHFEAVEAFLNKRQPNF</sequence>
<dbReference type="InterPro" id="IPR029045">
    <property type="entry name" value="ClpP/crotonase-like_dom_sf"/>
</dbReference>
<name>A0A1T4JTW7_9LACT</name>
<dbReference type="Pfam" id="PF00378">
    <property type="entry name" value="ECH_1"/>
    <property type="match status" value="1"/>
</dbReference>
<evidence type="ECO:0000313" key="4">
    <source>
        <dbReference type="Proteomes" id="UP000189941"/>
    </source>
</evidence>
<evidence type="ECO:0000256" key="2">
    <source>
        <dbReference type="RuleBase" id="RU003707"/>
    </source>
</evidence>
<proteinExistence type="inferred from homology"/>
<gene>
    <name evidence="3" type="ORF">SAMN02746011_00391</name>
</gene>
<dbReference type="OrthoDB" id="9775794at2"/>
<keyword evidence="3" id="KW-0413">Isomerase</keyword>
<reference evidence="4" key="1">
    <citation type="submission" date="2017-02" db="EMBL/GenBank/DDBJ databases">
        <authorList>
            <person name="Varghese N."/>
            <person name="Submissions S."/>
        </authorList>
    </citation>
    <scope>NUCLEOTIDE SEQUENCE [LARGE SCALE GENOMIC DNA]</scope>
    <source>
        <strain evidence="4">DSM 15739</strain>
    </source>
</reference>
<dbReference type="GO" id="GO:0016853">
    <property type="term" value="F:isomerase activity"/>
    <property type="evidence" value="ECO:0007669"/>
    <property type="project" value="UniProtKB-KW"/>
</dbReference>
<dbReference type="InterPro" id="IPR018376">
    <property type="entry name" value="Enoyl-CoA_hyd/isom_CS"/>
</dbReference>
<accession>A0A1T4JTW7</accession>
<comment type="similarity">
    <text evidence="1 2">Belongs to the enoyl-CoA hydratase/isomerase family.</text>
</comment>
<dbReference type="PANTHER" id="PTHR43802">
    <property type="entry name" value="ENOYL-COA HYDRATASE"/>
    <property type="match status" value="1"/>
</dbReference>
<dbReference type="InterPro" id="IPR001753">
    <property type="entry name" value="Enoyl-CoA_hydra/iso"/>
</dbReference>
<organism evidence="3 4">
    <name type="scientific">Globicatella sulfidifaciens DSM 15739</name>
    <dbReference type="NCBI Taxonomy" id="1121925"/>
    <lineage>
        <taxon>Bacteria</taxon>
        <taxon>Bacillati</taxon>
        <taxon>Bacillota</taxon>
        <taxon>Bacilli</taxon>
        <taxon>Lactobacillales</taxon>
        <taxon>Aerococcaceae</taxon>
        <taxon>Globicatella</taxon>
    </lineage>
</organism>
<keyword evidence="4" id="KW-1185">Reference proteome</keyword>
<dbReference type="PROSITE" id="PS00166">
    <property type="entry name" value="ENOYL_COA_HYDRATASE"/>
    <property type="match status" value="1"/>
</dbReference>
<dbReference type="STRING" id="1121925.SAMN02746011_00391"/>
<dbReference type="Gene3D" id="3.90.226.10">
    <property type="entry name" value="2-enoyl-CoA Hydratase, Chain A, domain 1"/>
    <property type="match status" value="1"/>
</dbReference>
<dbReference type="EMBL" id="FUWO01000002">
    <property type="protein sequence ID" value="SJZ33599.1"/>
    <property type="molecule type" value="Genomic_DNA"/>
</dbReference>
<dbReference type="AlphaFoldDB" id="A0A1T4JTW7"/>